<accession>A0A232EEI7</accession>
<evidence type="ECO:0000313" key="2">
    <source>
        <dbReference type="Proteomes" id="UP000215335"/>
    </source>
</evidence>
<dbReference type="EMBL" id="NNAY01005355">
    <property type="protein sequence ID" value="OXU16732.1"/>
    <property type="molecule type" value="Genomic_DNA"/>
</dbReference>
<dbReference type="Proteomes" id="UP000215335">
    <property type="component" value="Unassembled WGS sequence"/>
</dbReference>
<dbReference type="AlphaFoldDB" id="A0A232EEI7"/>
<proteinExistence type="predicted"/>
<name>A0A232EEI7_9HYME</name>
<organism evidence="1 2">
    <name type="scientific">Trichomalopsis sarcophagae</name>
    <dbReference type="NCBI Taxonomy" id="543379"/>
    <lineage>
        <taxon>Eukaryota</taxon>
        <taxon>Metazoa</taxon>
        <taxon>Ecdysozoa</taxon>
        <taxon>Arthropoda</taxon>
        <taxon>Hexapoda</taxon>
        <taxon>Insecta</taxon>
        <taxon>Pterygota</taxon>
        <taxon>Neoptera</taxon>
        <taxon>Endopterygota</taxon>
        <taxon>Hymenoptera</taxon>
        <taxon>Apocrita</taxon>
        <taxon>Proctotrupomorpha</taxon>
        <taxon>Chalcidoidea</taxon>
        <taxon>Pteromalidae</taxon>
        <taxon>Pteromalinae</taxon>
        <taxon>Trichomalopsis</taxon>
    </lineage>
</organism>
<sequence>MTQKITEPSCRYNLCGEICQIFWVRSDRSFIVYFG</sequence>
<reference evidence="1 2" key="1">
    <citation type="journal article" date="2017" name="Curr. Biol.">
        <title>The Evolution of Venom by Co-option of Single-Copy Genes.</title>
        <authorList>
            <person name="Martinson E.O."/>
            <person name="Mrinalini"/>
            <person name="Kelkar Y.D."/>
            <person name="Chang C.H."/>
            <person name="Werren J.H."/>
        </authorList>
    </citation>
    <scope>NUCLEOTIDE SEQUENCE [LARGE SCALE GENOMIC DNA]</scope>
    <source>
        <strain evidence="1 2">Alberta</strain>
        <tissue evidence="1">Whole body</tissue>
    </source>
</reference>
<gene>
    <name evidence="1" type="ORF">TSAR_014785</name>
</gene>
<protein>
    <submittedName>
        <fullName evidence="1">Uncharacterized protein</fullName>
    </submittedName>
</protein>
<keyword evidence="2" id="KW-1185">Reference proteome</keyword>
<comment type="caution">
    <text evidence="1">The sequence shown here is derived from an EMBL/GenBank/DDBJ whole genome shotgun (WGS) entry which is preliminary data.</text>
</comment>
<evidence type="ECO:0000313" key="1">
    <source>
        <dbReference type="EMBL" id="OXU16732.1"/>
    </source>
</evidence>